<evidence type="ECO:0000313" key="2">
    <source>
        <dbReference type="Proteomes" id="UP001145114"/>
    </source>
</evidence>
<protein>
    <submittedName>
        <fullName evidence="1">Uncharacterized protein</fullName>
    </submittedName>
</protein>
<dbReference type="EMBL" id="JAMZIH010006638">
    <property type="protein sequence ID" value="KAJ1673722.1"/>
    <property type="molecule type" value="Genomic_DNA"/>
</dbReference>
<reference evidence="1" key="1">
    <citation type="submission" date="2022-06" db="EMBL/GenBank/DDBJ databases">
        <title>Phylogenomic reconstructions and comparative analyses of Kickxellomycotina fungi.</title>
        <authorList>
            <person name="Reynolds N.K."/>
            <person name="Stajich J.E."/>
            <person name="Barry K."/>
            <person name="Grigoriev I.V."/>
            <person name="Crous P."/>
            <person name="Smith M.E."/>
        </authorList>
    </citation>
    <scope>NUCLEOTIDE SEQUENCE</scope>
    <source>
        <strain evidence="1">RSA 2271</strain>
    </source>
</reference>
<accession>A0ACC1HEQ7</accession>
<keyword evidence="2" id="KW-1185">Reference proteome</keyword>
<evidence type="ECO:0000313" key="1">
    <source>
        <dbReference type="EMBL" id="KAJ1673722.1"/>
    </source>
</evidence>
<proteinExistence type="predicted"/>
<gene>
    <name evidence="1" type="ORF">EV182_004688</name>
</gene>
<sequence length="398" mass="45228">MVSRPVKVCRLCDKYLHMSIMSKHELDALHIRQLREYLTAYGLFDPSLHIEKADLIRAIYDNSPVTFTSEEHYRNHIPTPSSSVRALDQNSGSNFEPSSRDRSNDASSSNAMPSDRSRRHRPSINRSQQRRSYDGRPSPSSAGNGEFLRYTGNWNALFNELGTGILQSVEQAGERFSGFLNEILPDIDRYNSGPPPWVQNMDNLEGHHPADGMGRSSSGTRTGNAYNWRWSQPNSAPHRPQRTQQRQDPEVPSIYKLAAEGADVTKFNIKQLKQILDHYHVDYTNVLEKQELIVRVQRLLEDTRREMQGKAFAKHKPETSGHSHEGDQSDGGQADRSGDDEDDVDMCKICWDQKSNCAFLNCGHMCTCHDCADRLKATKNECPICREPIARIVRIFKA</sequence>
<dbReference type="Proteomes" id="UP001145114">
    <property type="component" value="Unassembled WGS sequence"/>
</dbReference>
<organism evidence="1 2">
    <name type="scientific">Spiromyces aspiralis</name>
    <dbReference type="NCBI Taxonomy" id="68401"/>
    <lineage>
        <taxon>Eukaryota</taxon>
        <taxon>Fungi</taxon>
        <taxon>Fungi incertae sedis</taxon>
        <taxon>Zoopagomycota</taxon>
        <taxon>Kickxellomycotina</taxon>
        <taxon>Kickxellomycetes</taxon>
        <taxon>Kickxellales</taxon>
        <taxon>Kickxellaceae</taxon>
        <taxon>Spiromyces</taxon>
    </lineage>
</organism>
<name>A0ACC1HEQ7_9FUNG</name>
<comment type="caution">
    <text evidence="1">The sequence shown here is derived from an EMBL/GenBank/DDBJ whole genome shotgun (WGS) entry which is preliminary data.</text>
</comment>